<comment type="similarity">
    <text evidence="2">Belongs to the major facilitator superfamily. Sugar transporter (TC 2.A.1.1) family.</text>
</comment>
<evidence type="ECO:0000256" key="4">
    <source>
        <dbReference type="ARBA" id="ARBA00022989"/>
    </source>
</evidence>
<dbReference type="Proteomes" id="UP001302126">
    <property type="component" value="Unassembled WGS sequence"/>
</dbReference>
<comment type="subcellular location">
    <subcellularLocation>
        <location evidence="1">Membrane</location>
        <topology evidence="1">Multi-pass membrane protein</topology>
    </subcellularLocation>
</comment>
<evidence type="ECO:0000256" key="7">
    <source>
        <dbReference type="SAM" id="Phobius"/>
    </source>
</evidence>
<protein>
    <recommendedName>
        <fullName evidence="8">Major facilitator superfamily (MFS) profile domain-containing protein</fullName>
    </recommendedName>
</protein>
<accession>A0AAN6WNT4</accession>
<dbReference type="EMBL" id="MU864532">
    <property type="protein sequence ID" value="KAK4183672.1"/>
    <property type="molecule type" value="Genomic_DNA"/>
</dbReference>
<keyword evidence="3 7" id="KW-0812">Transmembrane</keyword>
<organism evidence="9 10">
    <name type="scientific">Podospora australis</name>
    <dbReference type="NCBI Taxonomy" id="1536484"/>
    <lineage>
        <taxon>Eukaryota</taxon>
        <taxon>Fungi</taxon>
        <taxon>Dikarya</taxon>
        <taxon>Ascomycota</taxon>
        <taxon>Pezizomycotina</taxon>
        <taxon>Sordariomycetes</taxon>
        <taxon>Sordariomycetidae</taxon>
        <taxon>Sordariales</taxon>
        <taxon>Podosporaceae</taxon>
        <taxon>Podospora</taxon>
    </lineage>
</organism>
<comment type="caution">
    <text evidence="9">The sequence shown here is derived from an EMBL/GenBank/DDBJ whole genome shotgun (WGS) entry which is preliminary data.</text>
</comment>
<evidence type="ECO:0000256" key="1">
    <source>
        <dbReference type="ARBA" id="ARBA00004141"/>
    </source>
</evidence>
<evidence type="ECO:0000256" key="6">
    <source>
        <dbReference type="SAM" id="MobiDB-lite"/>
    </source>
</evidence>
<dbReference type="InterPro" id="IPR050360">
    <property type="entry name" value="MFS_Sugar_Transporters"/>
</dbReference>
<evidence type="ECO:0000313" key="9">
    <source>
        <dbReference type="EMBL" id="KAK4183672.1"/>
    </source>
</evidence>
<dbReference type="InterPro" id="IPR036259">
    <property type="entry name" value="MFS_trans_sf"/>
</dbReference>
<name>A0AAN6WNT4_9PEZI</name>
<dbReference type="GO" id="GO:0005351">
    <property type="term" value="F:carbohydrate:proton symporter activity"/>
    <property type="evidence" value="ECO:0007669"/>
    <property type="project" value="TreeGrafter"/>
</dbReference>
<dbReference type="SUPFAM" id="SSF103473">
    <property type="entry name" value="MFS general substrate transporter"/>
    <property type="match status" value="1"/>
</dbReference>
<dbReference type="Pfam" id="PF00083">
    <property type="entry name" value="Sugar_tr"/>
    <property type="match status" value="1"/>
</dbReference>
<evidence type="ECO:0000256" key="5">
    <source>
        <dbReference type="ARBA" id="ARBA00023136"/>
    </source>
</evidence>
<keyword evidence="5 7" id="KW-0472">Membrane</keyword>
<reference evidence="9" key="2">
    <citation type="submission" date="2023-05" db="EMBL/GenBank/DDBJ databases">
        <authorList>
            <consortium name="Lawrence Berkeley National Laboratory"/>
            <person name="Steindorff A."/>
            <person name="Hensen N."/>
            <person name="Bonometti L."/>
            <person name="Westerberg I."/>
            <person name="Brannstrom I.O."/>
            <person name="Guillou S."/>
            <person name="Cros-Aarteil S."/>
            <person name="Calhoun S."/>
            <person name="Haridas S."/>
            <person name="Kuo A."/>
            <person name="Mondo S."/>
            <person name="Pangilinan J."/>
            <person name="Riley R."/>
            <person name="Labutti K."/>
            <person name="Andreopoulos B."/>
            <person name="Lipzen A."/>
            <person name="Chen C."/>
            <person name="Yanf M."/>
            <person name="Daum C."/>
            <person name="Ng V."/>
            <person name="Clum A."/>
            <person name="Ohm R."/>
            <person name="Martin F."/>
            <person name="Silar P."/>
            <person name="Natvig D."/>
            <person name="Lalanne C."/>
            <person name="Gautier V."/>
            <person name="Ament-Velasquez S.L."/>
            <person name="Kruys A."/>
            <person name="Hutchinson M.I."/>
            <person name="Powell A.J."/>
            <person name="Barry K."/>
            <person name="Miller A.N."/>
            <person name="Grigoriev I.V."/>
            <person name="Debuchy R."/>
            <person name="Gladieux P."/>
            <person name="Thoren M.H."/>
            <person name="Johannesson H."/>
        </authorList>
    </citation>
    <scope>NUCLEOTIDE SEQUENCE</scope>
    <source>
        <strain evidence="9">PSN309</strain>
    </source>
</reference>
<evidence type="ECO:0000313" key="10">
    <source>
        <dbReference type="Proteomes" id="UP001302126"/>
    </source>
</evidence>
<evidence type="ECO:0000256" key="2">
    <source>
        <dbReference type="ARBA" id="ARBA00010992"/>
    </source>
</evidence>
<dbReference type="PROSITE" id="PS50850">
    <property type="entry name" value="MFS"/>
    <property type="match status" value="1"/>
</dbReference>
<evidence type="ECO:0000259" key="8">
    <source>
        <dbReference type="PROSITE" id="PS50850"/>
    </source>
</evidence>
<keyword evidence="4 7" id="KW-1133">Transmembrane helix</keyword>
<proteinExistence type="inferred from homology"/>
<dbReference type="InterPro" id="IPR020846">
    <property type="entry name" value="MFS_dom"/>
</dbReference>
<feature type="domain" description="Major facilitator superfamily (MFS) profile" evidence="8">
    <location>
        <begin position="1"/>
        <end position="94"/>
    </location>
</feature>
<dbReference type="Gene3D" id="1.20.1250.20">
    <property type="entry name" value="MFS general substrate transporter like domains"/>
    <property type="match status" value="1"/>
</dbReference>
<dbReference type="InterPro" id="IPR005828">
    <property type="entry name" value="MFS_sugar_transport-like"/>
</dbReference>
<feature type="region of interest" description="Disordered" evidence="6">
    <location>
        <begin position="132"/>
        <end position="152"/>
    </location>
</feature>
<dbReference type="AlphaFoldDB" id="A0AAN6WNT4"/>
<reference evidence="9" key="1">
    <citation type="journal article" date="2023" name="Mol. Phylogenet. Evol.">
        <title>Genome-scale phylogeny and comparative genomics of the fungal order Sordariales.</title>
        <authorList>
            <person name="Hensen N."/>
            <person name="Bonometti L."/>
            <person name="Westerberg I."/>
            <person name="Brannstrom I.O."/>
            <person name="Guillou S."/>
            <person name="Cros-Aarteil S."/>
            <person name="Calhoun S."/>
            <person name="Haridas S."/>
            <person name="Kuo A."/>
            <person name="Mondo S."/>
            <person name="Pangilinan J."/>
            <person name="Riley R."/>
            <person name="LaButti K."/>
            <person name="Andreopoulos B."/>
            <person name="Lipzen A."/>
            <person name="Chen C."/>
            <person name="Yan M."/>
            <person name="Daum C."/>
            <person name="Ng V."/>
            <person name="Clum A."/>
            <person name="Steindorff A."/>
            <person name="Ohm R.A."/>
            <person name="Martin F."/>
            <person name="Silar P."/>
            <person name="Natvig D.O."/>
            <person name="Lalanne C."/>
            <person name="Gautier V."/>
            <person name="Ament-Velasquez S.L."/>
            <person name="Kruys A."/>
            <person name="Hutchinson M.I."/>
            <person name="Powell A.J."/>
            <person name="Barry K."/>
            <person name="Miller A.N."/>
            <person name="Grigoriev I.V."/>
            <person name="Debuchy R."/>
            <person name="Gladieux P."/>
            <person name="Hiltunen Thoren M."/>
            <person name="Johannesson H."/>
        </authorList>
    </citation>
    <scope>NUCLEOTIDE SEQUENCE</scope>
    <source>
        <strain evidence="9">PSN309</strain>
    </source>
</reference>
<dbReference type="PANTHER" id="PTHR48022:SF10">
    <property type="entry name" value="MAJOR FACILITATOR SUPERFAMILY (MFS) PROFILE DOMAIN-CONTAINING PROTEIN"/>
    <property type="match status" value="1"/>
</dbReference>
<feature type="transmembrane region" description="Helical" evidence="7">
    <location>
        <begin position="37"/>
        <end position="60"/>
    </location>
</feature>
<evidence type="ECO:0000256" key="3">
    <source>
        <dbReference type="ARBA" id="ARBA00022692"/>
    </source>
</evidence>
<dbReference type="GO" id="GO:0016020">
    <property type="term" value="C:membrane"/>
    <property type="evidence" value="ECO:0007669"/>
    <property type="project" value="UniProtKB-SubCell"/>
</dbReference>
<feature type="non-terminal residue" evidence="9">
    <location>
        <position position="1"/>
    </location>
</feature>
<keyword evidence="10" id="KW-1185">Reference proteome</keyword>
<gene>
    <name evidence="9" type="ORF">QBC35DRAFT_393402</name>
</gene>
<feature type="transmembrane region" description="Helical" evidence="7">
    <location>
        <begin position="72"/>
        <end position="90"/>
    </location>
</feature>
<feature type="transmembrane region" description="Helical" evidence="7">
    <location>
        <begin position="6"/>
        <end position="25"/>
    </location>
</feature>
<dbReference type="PANTHER" id="PTHR48022">
    <property type="entry name" value="PLASTIDIC GLUCOSE TRANSPORTER 4"/>
    <property type="match status" value="1"/>
</dbReference>
<sequence length="152" mass="17245">LVVTFFSLFIAIYAAFVGSASYPVATEIVSTRLRSWTVGAAVSLSYLLAWVTSFCSPFFINPENMNWGAKYGYIWAASNFVTSIFVFFFLPELKGRTLEEIDELFERGIPAWKFKTTKTTIMDEALKEVQTKDSHVEKAKSPDQVVEETRLE</sequence>